<accession>A0A6N7WPN7</accession>
<proteinExistence type="predicted"/>
<dbReference type="Proteomes" id="UP000436047">
    <property type="component" value="Unassembled WGS sequence"/>
</dbReference>
<dbReference type="AlphaFoldDB" id="A0A6N7WPN7"/>
<name>A0A6N7WPN7_9FIRM</name>
<protein>
    <recommendedName>
        <fullName evidence="3">HNH endonuclease</fullName>
    </recommendedName>
</protein>
<gene>
    <name evidence="1" type="ORF">FYJ45_24935</name>
</gene>
<evidence type="ECO:0000313" key="1">
    <source>
        <dbReference type="EMBL" id="MSS91360.1"/>
    </source>
</evidence>
<dbReference type="RefSeq" id="WP_154467763.1">
    <property type="nucleotide sequence ID" value="NZ_VUMI01000063.1"/>
</dbReference>
<keyword evidence="2" id="KW-1185">Reference proteome</keyword>
<dbReference type="GeneID" id="86056259"/>
<evidence type="ECO:0008006" key="3">
    <source>
        <dbReference type="Google" id="ProtNLM"/>
    </source>
</evidence>
<reference evidence="1 2" key="1">
    <citation type="submission" date="2019-08" db="EMBL/GenBank/DDBJ databases">
        <title>In-depth cultivation of the pig gut microbiome towards novel bacterial diversity and tailored functional studies.</title>
        <authorList>
            <person name="Wylensek D."/>
            <person name="Hitch T.C.A."/>
            <person name="Clavel T."/>
        </authorList>
    </citation>
    <scope>NUCLEOTIDE SEQUENCE [LARGE SCALE GENOMIC DNA]</scope>
    <source>
        <strain evidence="1 2">WCA-389-WT-23B</strain>
    </source>
</reference>
<evidence type="ECO:0000313" key="2">
    <source>
        <dbReference type="Proteomes" id="UP000436047"/>
    </source>
</evidence>
<sequence>MIYKRCPKCGKRIPSGTSCPVCKRSYKAPEGVYKLYHTQRWRNLRDMIIARYNGIDQWALHKYNRIEYAETVHHIIPTVDNMALFFLDDNLIPVSRSSHDEIHRLYKKQKKDIQAELQEILKGNGVGGIRKV</sequence>
<comment type="caution">
    <text evidence="1">The sequence shown here is derived from an EMBL/GenBank/DDBJ whole genome shotgun (WGS) entry which is preliminary data.</text>
</comment>
<organism evidence="1 2">
    <name type="scientific">Eisenbergiella porci</name>
    <dbReference type="NCBI Taxonomy" id="2652274"/>
    <lineage>
        <taxon>Bacteria</taxon>
        <taxon>Bacillati</taxon>
        <taxon>Bacillota</taxon>
        <taxon>Clostridia</taxon>
        <taxon>Lachnospirales</taxon>
        <taxon>Lachnospiraceae</taxon>
        <taxon>Eisenbergiella</taxon>
    </lineage>
</organism>
<dbReference type="EMBL" id="VUMI01000063">
    <property type="protein sequence ID" value="MSS91360.1"/>
    <property type="molecule type" value="Genomic_DNA"/>
</dbReference>